<sequence length="549" mass="58237">MQMGTIARWEKKEGDKIGEGDLIAEVETDKATVGFESLEECYLAKILVPEGTRDVPIGAIICITVEKPEHVDAFKNYSLDSAASAPPGASVPPPPAAAPSPPPPPSPQAPGSSYPPHMQVALPALSPTMTMGTVQRWEKKVGEKLNEGDLLAEIETDKATIGFEVQEEGYLAKILVPEGTRDVPLGTTLCIIVEKESDIPAFADYQATAVTDMKAQVPPPPPPSPPAASPAVPKAGLPPRKGRILVSPLAKKLAAEKGIDLAQVKGTGPDGRITKKDVESFVPPKVAPTPAVEAVPAAAAVAAAPVGTFTDIPISNIRRVIAQRLMQSKQTIPHYYLSVDVNMGEVLVLRKELNQVKYLGSHGEIGVEVVSDNVKLSVNDFIIKASALACLKVPEANSSWMDTVIRQNHVVDVSVAVSTPAGLITPIVFNAHIKGLASISKDVVSLATKAREGKLQPYEFQGGTFTISNLGMYGIKNFSAIINPPQACILAVGSSEKRLVPADNEKGFDVASMMSVTLSCDHRVVDGAVGAQWLAEFKNFLEKPVTMLL</sequence>
<dbReference type="Pfam" id="PF00364">
    <property type="entry name" value="Biotin_lipoyl"/>
    <property type="match status" value="2"/>
</dbReference>
<comment type="subcellular location">
    <subcellularLocation>
        <location evidence="1">Mitochondrion matrix</location>
    </subcellularLocation>
</comment>
<dbReference type="SUPFAM" id="SSF51230">
    <property type="entry name" value="Single hybrid motif"/>
    <property type="match status" value="2"/>
</dbReference>
<comment type="caution">
    <text evidence="16">The sequence shown here is derived from an EMBL/GenBank/DDBJ whole genome shotgun (WGS) entry which is preliminary data.</text>
</comment>
<dbReference type="PANTHER" id="PTHR23151">
    <property type="entry name" value="DIHYDROLIPOAMIDE ACETYL/SUCCINYL-TRANSFERASE-RELATED"/>
    <property type="match status" value="1"/>
</dbReference>
<dbReference type="Pfam" id="PF00198">
    <property type="entry name" value="2-oxoacid_dh"/>
    <property type="match status" value="1"/>
</dbReference>
<accession>A0A226MUN1</accession>
<reference evidence="16 17" key="1">
    <citation type="submission" date="2016-07" db="EMBL/GenBank/DDBJ databases">
        <title>Disparate Historic Effective Population Sizes Predicted by Modern Levels of Genome Diversity for the Scaled Quail (Callipepla squamata) and the Northern Bobwhite (Colinus virginianus): Inferences from First and Second Generation Draft Genome Assemblies for Sympatric New World Quail.</title>
        <authorList>
            <person name="Oldeschulte D.L."/>
            <person name="Halley Y.A."/>
            <person name="Bhattarai E.K."/>
            <person name="Brashear W.A."/>
            <person name="Hill J."/>
            <person name="Metz R.P."/>
            <person name="Johnson C.D."/>
            <person name="Rollins D."/>
            <person name="Peterson M.J."/>
            <person name="Bickhart D.M."/>
            <person name="Decker J.E."/>
            <person name="Seabury C.M."/>
        </authorList>
    </citation>
    <scope>NUCLEOTIDE SEQUENCE [LARGE SCALE GENOMIC DNA]</scope>
    <source>
        <strain evidence="16 17">Texas</strain>
        <tissue evidence="16">Leg muscle</tissue>
    </source>
</reference>
<comment type="function">
    <text evidence="9">As part of the pyruvate dehydrogenase complex, catalyzes the transfers of an acetyl group to a lipoic acid moiety. The pyruvate dehydrogenase complex, catalyzes the overall conversion of pyruvate to acetyl-CoA and CO(2), and thereby links cytoplasmic glycolysis and the mitochondrial tricarboxylic acid (TCA) cycle.</text>
</comment>
<dbReference type="Proteomes" id="UP000198323">
    <property type="component" value="Unassembled WGS sequence"/>
</dbReference>
<protein>
    <recommendedName>
        <fullName evidence="12">Acetyltransferase component of pyruvate dehydrogenase complex</fullName>
        <ecNumber evidence="12">2.3.1.12</ecNumber>
    </recommendedName>
</protein>
<dbReference type="InterPro" id="IPR006257">
    <property type="entry name" value="LAT1"/>
</dbReference>
<evidence type="ECO:0000256" key="1">
    <source>
        <dbReference type="ARBA" id="ARBA00004305"/>
    </source>
</evidence>
<dbReference type="EMBL" id="MCFN01000426">
    <property type="protein sequence ID" value="OXB59033.1"/>
    <property type="molecule type" value="Genomic_DNA"/>
</dbReference>
<dbReference type="InterPro" id="IPR045257">
    <property type="entry name" value="E2/Pdx1"/>
</dbReference>
<proteinExistence type="inferred from homology"/>
<dbReference type="OrthoDB" id="537444at2759"/>
<evidence type="ECO:0000256" key="6">
    <source>
        <dbReference type="ARBA" id="ARBA00022946"/>
    </source>
</evidence>
<dbReference type="SUPFAM" id="SSF47005">
    <property type="entry name" value="Peripheral subunit-binding domain of 2-oxo acid dehydrogenase complex"/>
    <property type="match status" value="1"/>
</dbReference>
<evidence type="ECO:0000256" key="8">
    <source>
        <dbReference type="ARBA" id="ARBA00023315"/>
    </source>
</evidence>
<keyword evidence="3" id="KW-0119">Carbohydrate metabolism</keyword>
<feature type="region of interest" description="Disordered" evidence="13">
    <location>
        <begin position="82"/>
        <end position="117"/>
    </location>
</feature>
<feature type="domain" description="Lipoyl-binding" evidence="14">
    <location>
        <begin position="1"/>
        <end position="65"/>
    </location>
</feature>
<keyword evidence="6" id="KW-0809">Transit peptide</keyword>
<feature type="region of interest" description="Disordered" evidence="13">
    <location>
        <begin position="214"/>
        <end position="240"/>
    </location>
</feature>
<dbReference type="InterPro" id="IPR036625">
    <property type="entry name" value="E3-bd_dom_sf"/>
</dbReference>
<dbReference type="FunFam" id="2.40.50.100:FF:000010">
    <property type="entry name" value="Acetyltransferase component of pyruvate dehydrogenase complex"/>
    <property type="match status" value="2"/>
</dbReference>
<keyword evidence="3" id="KW-0313">Glucose metabolism</keyword>
<evidence type="ECO:0000313" key="17">
    <source>
        <dbReference type="Proteomes" id="UP000198323"/>
    </source>
</evidence>
<dbReference type="FunFam" id="4.10.320.10:FF:000005">
    <property type="entry name" value="Acetyltransferase component of pyruvate dehydrogenase complex"/>
    <property type="match status" value="1"/>
</dbReference>
<comment type="similarity">
    <text evidence="2 12">Belongs to the 2-oxoacid dehydrogenase family.</text>
</comment>
<keyword evidence="5 12" id="KW-0450">Lipoyl</keyword>
<dbReference type="CDD" id="cd06849">
    <property type="entry name" value="lipoyl_domain"/>
    <property type="match status" value="2"/>
</dbReference>
<dbReference type="GO" id="GO:0005759">
    <property type="term" value="C:mitochondrial matrix"/>
    <property type="evidence" value="ECO:0007669"/>
    <property type="project" value="UniProtKB-SubCell"/>
</dbReference>
<evidence type="ECO:0000256" key="3">
    <source>
        <dbReference type="ARBA" id="ARBA00022526"/>
    </source>
</evidence>
<dbReference type="GO" id="GO:0045254">
    <property type="term" value="C:pyruvate dehydrogenase complex"/>
    <property type="evidence" value="ECO:0007669"/>
    <property type="project" value="UniProtKB-UniRule"/>
</dbReference>
<name>A0A226MUN1_CALSU</name>
<evidence type="ECO:0000256" key="5">
    <source>
        <dbReference type="ARBA" id="ARBA00022823"/>
    </source>
</evidence>
<organism evidence="16 17">
    <name type="scientific">Callipepla squamata</name>
    <name type="common">Scaled quail</name>
    <dbReference type="NCBI Taxonomy" id="9009"/>
    <lineage>
        <taxon>Eukaryota</taxon>
        <taxon>Metazoa</taxon>
        <taxon>Chordata</taxon>
        <taxon>Craniata</taxon>
        <taxon>Vertebrata</taxon>
        <taxon>Euteleostomi</taxon>
        <taxon>Archelosauria</taxon>
        <taxon>Archosauria</taxon>
        <taxon>Dinosauria</taxon>
        <taxon>Saurischia</taxon>
        <taxon>Theropoda</taxon>
        <taxon>Coelurosauria</taxon>
        <taxon>Aves</taxon>
        <taxon>Neognathae</taxon>
        <taxon>Galloanserae</taxon>
        <taxon>Galliformes</taxon>
        <taxon>Odontophoridae</taxon>
        <taxon>Callipepla</taxon>
    </lineage>
</organism>
<gene>
    <name evidence="16" type="ORF">ASZ78_007661</name>
</gene>
<evidence type="ECO:0000259" key="15">
    <source>
        <dbReference type="PROSITE" id="PS51826"/>
    </source>
</evidence>
<evidence type="ECO:0000313" key="16">
    <source>
        <dbReference type="EMBL" id="OXB59033.1"/>
    </source>
</evidence>
<keyword evidence="17" id="KW-1185">Reference proteome</keyword>
<dbReference type="GO" id="GO:0004742">
    <property type="term" value="F:dihydrolipoyllysine-residue acetyltransferase activity"/>
    <property type="evidence" value="ECO:0007669"/>
    <property type="project" value="UniProtKB-UniRule"/>
</dbReference>
<dbReference type="EC" id="2.3.1.12" evidence="12"/>
<comment type="subunit">
    <text evidence="10">Part of the pyruvate dehydrogenase complex (PDHc) that is a multi-enzyme complex composed of multiple copies of three enzymes, pyruvate dehydrogenase (subunits PDH1A and PDHB, E1 component), dihydrolipoamide acetyltransferase (DLAT, E2 component), and dihydrolipoamide dehydrogenase (DLD, E3 component) to which is added an additional protein the E3-binding protein (PDHX, E3BP). In terms of structural architecture, the E2 and E3BP components assemble into a 60meric central core with icosahedral symmetry. The central core is decorated with E1 and E3 proteins. Currently, two alternative models for the E2:E3BP stoichiometry are considered as being either 48:12 (E2(48)-E3BP(12)) or 40:20 (E2(40)-E3BP(20)). Interacts with PDK2 and PDK3. Interacts with SIRT4. Interacts with PDHB.</text>
</comment>
<comment type="catalytic activity">
    <reaction evidence="11">
        <text>N(6)-[(R)-dihydrolipoyl]-L-lysyl-[protein] + acetyl-CoA = N(6)-[(R)-S(8)-acetyldihydrolipoyl]-L-lysyl-[protein] + CoA</text>
        <dbReference type="Rhea" id="RHEA:17017"/>
        <dbReference type="Rhea" id="RHEA-COMP:10475"/>
        <dbReference type="Rhea" id="RHEA-COMP:10478"/>
        <dbReference type="ChEBI" id="CHEBI:57287"/>
        <dbReference type="ChEBI" id="CHEBI:57288"/>
        <dbReference type="ChEBI" id="CHEBI:83100"/>
        <dbReference type="ChEBI" id="CHEBI:83111"/>
        <dbReference type="EC" id="2.3.1.12"/>
    </reaction>
    <physiologicalReaction direction="left-to-right" evidence="11">
        <dbReference type="Rhea" id="RHEA:17018"/>
    </physiologicalReaction>
</comment>
<dbReference type="GO" id="GO:0006086">
    <property type="term" value="P:pyruvate decarboxylation to acetyl-CoA"/>
    <property type="evidence" value="ECO:0007669"/>
    <property type="project" value="InterPro"/>
</dbReference>
<keyword evidence="8 12" id="KW-0012">Acyltransferase</keyword>
<comment type="function">
    <text evidence="12">The pyruvate dehydrogenase complex catalyzes the overall conversion of pyruvate to acetyl-CoA and CO(2).</text>
</comment>
<dbReference type="Pfam" id="PF02817">
    <property type="entry name" value="E3_binding"/>
    <property type="match status" value="1"/>
</dbReference>
<dbReference type="SUPFAM" id="SSF52777">
    <property type="entry name" value="CoA-dependent acyltransferases"/>
    <property type="match status" value="1"/>
</dbReference>
<feature type="domain" description="Lipoyl-binding" evidence="14">
    <location>
        <begin position="117"/>
        <end position="193"/>
    </location>
</feature>
<dbReference type="InterPro" id="IPR000089">
    <property type="entry name" value="Biotin_lipoyl"/>
</dbReference>
<evidence type="ECO:0000259" key="14">
    <source>
        <dbReference type="PROSITE" id="PS50968"/>
    </source>
</evidence>
<feature type="compositionally biased region" description="Pro residues" evidence="13">
    <location>
        <begin position="217"/>
        <end position="228"/>
    </location>
</feature>
<evidence type="ECO:0000256" key="2">
    <source>
        <dbReference type="ARBA" id="ARBA00007317"/>
    </source>
</evidence>
<dbReference type="InterPro" id="IPR001078">
    <property type="entry name" value="2-oxoacid_DH_actylTfrase"/>
</dbReference>
<evidence type="ECO:0000256" key="13">
    <source>
        <dbReference type="SAM" id="MobiDB-lite"/>
    </source>
</evidence>
<dbReference type="Gene3D" id="4.10.320.10">
    <property type="entry name" value="E3-binding domain"/>
    <property type="match status" value="1"/>
</dbReference>
<dbReference type="InterPro" id="IPR023213">
    <property type="entry name" value="CAT-like_dom_sf"/>
</dbReference>
<evidence type="ECO:0000256" key="10">
    <source>
        <dbReference type="ARBA" id="ARBA00046790"/>
    </source>
</evidence>
<evidence type="ECO:0000256" key="11">
    <source>
        <dbReference type="ARBA" id="ARBA00047887"/>
    </source>
</evidence>
<dbReference type="Gene3D" id="2.40.50.100">
    <property type="match status" value="2"/>
</dbReference>
<evidence type="ECO:0000256" key="12">
    <source>
        <dbReference type="RuleBase" id="RU361137"/>
    </source>
</evidence>
<dbReference type="STRING" id="9009.A0A226MUN1"/>
<dbReference type="PANTHER" id="PTHR23151:SF90">
    <property type="entry name" value="DIHYDROLIPOYLLYSINE-RESIDUE ACETYLTRANSFERASE COMPONENT OF PYRUVATE DEHYDROGENASE COMPLEX, MITOCHONDRIAL-RELATED"/>
    <property type="match status" value="1"/>
</dbReference>
<dbReference type="PROSITE" id="PS50968">
    <property type="entry name" value="BIOTINYL_LIPOYL"/>
    <property type="match status" value="2"/>
</dbReference>
<dbReference type="Gene3D" id="3.30.559.10">
    <property type="entry name" value="Chloramphenicol acetyltransferase-like domain"/>
    <property type="match status" value="1"/>
</dbReference>
<dbReference type="PROSITE" id="PS00189">
    <property type="entry name" value="LIPOYL"/>
    <property type="match status" value="2"/>
</dbReference>
<evidence type="ECO:0000256" key="4">
    <source>
        <dbReference type="ARBA" id="ARBA00022679"/>
    </source>
</evidence>
<dbReference type="FunFam" id="3.30.559.10:FF:000003">
    <property type="entry name" value="Acetyltransferase component of pyruvate dehydrogenase complex"/>
    <property type="match status" value="1"/>
</dbReference>
<evidence type="ECO:0000256" key="7">
    <source>
        <dbReference type="ARBA" id="ARBA00023128"/>
    </source>
</evidence>
<evidence type="ECO:0000256" key="9">
    <source>
        <dbReference type="ARBA" id="ARBA00045906"/>
    </source>
</evidence>
<dbReference type="GO" id="GO:0006006">
    <property type="term" value="P:glucose metabolic process"/>
    <property type="evidence" value="ECO:0007669"/>
    <property type="project" value="UniProtKB-KW"/>
</dbReference>
<dbReference type="AlphaFoldDB" id="A0A226MUN1"/>
<comment type="cofactor">
    <cofactor evidence="12">
        <name>(R)-lipoate</name>
        <dbReference type="ChEBI" id="CHEBI:83088"/>
    </cofactor>
    <text evidence="12">Binds 2 lipoyl cofactors covalently.</text>
</comment>
<dbReference type="InterPro" id="IPR011053">
    <property type="entry name" value="Single_hybrid_motif"/>
</dbReference>
<keyword evidence="4 12" id="KW-0808">Transferase</keyword>
<keyword evidence="7" id="KW-0496">Mitochondrion</keyword>
<feature type="compositionally biased region" description="Pro residues" evidence="13">
    <location>
        <begin position="89"/>
        <end position="108"/>
    </location>
</feature>
<dbReference type="InterPro" id="IPR004167">
    <property type="entry name" value="PSBD"/>
</dbReference>
<dbReference type="NCBIfam" id="TIGR01349">
    <property type="entry name" value="PDHac_trf_mito"/>
    <property type="match status" value="1"/>
</dbReference>
<feature type="domain" description="Peripheral subunit-binding (PSBD)" evidence="15">
    <location>
        <begin position="245"/>
        <end position="282"/>
    </location>
</feature>
<dbReference type="InterPro" id="IPR003016">
    <property type="entry name" value="2-oxoA_DH_lipoyl-BS"/>
</dbReference>
<dbReference type="PROSITE" id="PS51826">
    <property type="entry name" value="PSBD"/>
    <property type="match status" value="1"/>
</dbReference>